<dbReference type="Pfam" id="PF07977">
    <property type="entry name" value="FabA"/>
    <property type="match status" value="1"/>
</dbReference>
<proteinExistence type="predicted"/>
<accession>A0A382T6D4</accession>
<dbReference type="AlphaFoldDB" id="A0A382T6D4"/>
<sequence length="106" mass="12190">MRMPPYTCFRRRRTSWFLRVFEAKTENGVFESVNTANKAVRQRASDWKKSSYGRADLLRCAHGELFGTGNAQLPLPPMLMFDRITHVQEQDGSYGKGSIIAEYDIL</sequence>
<dbReference type="SUPFAM" id="SSF54637">
    <property type="entry name" value="Thioesterase/thiol ester dehydrase-isomerase"/>
    <property type="match status" value="1"/>
</dbReference>
<organism evidence="1">
    <name type="scientific">marine metagenome</name>
    <dbReference type="NCBI Taxonomy" id="408172"/>
    <lineage>
        <taxon>unclassified sequences</taxon>
        <taxon>metagenomes</taxon>
        <taxon>ecological metagenomes</taxon>
    </lineage>
</organism>
<protein>
    <submittedName>
        <fullName evidence="1">Uncharacterized protein</fullName>
    </submittedName>
</protein>
<feature type="non-terminal residue" evidence="1">
    <location>
        <position position="106"/>
    </location>
</feature>
<name>A0A382T6D4_9ZZZZ</name>
<dbReference type="InterPro" id="IPR029069">
    <property type="entry name" value="HotDog_dom_sf"/>
</dbReference>
<dbReference type="InterPro" id="IPR013114">
    <property type="entry name" value="FabA_FabZ"/>
</dbReference>
<gene>
    <name evidence="1" type="ORF">METZ01_LOCUS369901</name>
</gene>
<dbReference type="UniPathway" id="UPA00094"/>
<dbReference type="EMBL" id="UINC01133863">
    <property type="protein sequence ID" value="SVD17047.1"/>
    <property type="molecule type" value="Genomic_DNA"/>
</dbReference>
<reference evidence="1" key="1">
    <citation type="submission" date="2018-05" db="EMBL/GenBank/DDBJ databases">
        <authorList>
            <person name="Lanie J.A."/>
            <person name="Ng W.-L."/>
            <person name="Kazmierczak K.M."/>
            <person name="Andrzejewski T.M."/>
            <person name="Davidsen T.M."/>
            <person name="Wayne K.J."/>
            <person name="Tettelin H."/>
            <person name="Glass J.I."/>
            <person name="Rusch D."/>
            <person name="Podicherti R."/>
            <person name="Tsui H.-C.T."/>
            <person name="Winkler M.E."/>
        </authorList>
    </citation>
    <scope>NUCLEOTIDE SEQUENCE</scope>
</reference>
<dbReference type="GO" id="GO:0006633">
    <property type="term" value="P:fatty acid biosynthetic process"/>
    <property type="evidence" value="ECO:0007669"/>
    <property type="project" value="UniProtKB-UniPathway"/>
</dbReference>
<dbReference type="Gene3D" id="3.10.129.10">
    <property type="entry name" value="Hotdog Thioesterase"/>
    <property type="match status" value="1"/>
</dbReference>
<evidence type="ECO:0000313" key="1">
    <source>
        <dbReference type="EMBL" id="SVD17047.1"/>
    </source>
</evidence>